<reference evidence="1 2" key="1">
    <citation type="journal article" date="2024" name="J Genomics">
        <title>Draft genome sequencing and assembly of Favolaschia claudopus CIRM-BRFM 2984 isolated from oak limbs.</title>
        <authorList>
            <person name="Navarro D."/>
            <person name="Drula E."/>
            <person name="Chaduli D."/>
            <person name="Cazenave R."/>
            <person name="Ahrendt S."/>
            <person name="Wang J."/>
            <person name="Lipzen A."/>
            <person name="Daum C."/>
            <person name="Barry K."/>
            <person name="Grigoriev I.V."/>
            <person name="Favel A."/>
            <person name="Rosso M.N."/>
            <person name="Martin F."/>
        </authorList>
    </citation>
    <scope>NUCLEOTIDE SEQUENCE [LARGE SCALE GENOMIC DNA]</scope>
    <source>
        <strain evidence="1 2">CIRM-BRFM 2984</strain>
    </source>
</reference>
<comment type="caution">
    <text evidence="1">The sequence shown here is derived from an EMBL/GenBank/DDBJ whole genome shotgun (WGS) entry which is preliminary data.</text>
</comment>
<organism evidence="1 2">
    <name type="scientific">Favolaschia claudopus</name>
    <dbReference type="NCBI Taxonomy" id="2862362"/>
    <lineage>
        <taxon>Eukaryota</taxon>
        <taxon>Fungi</taxon>
        <taxon>Dikarya</taxon>
        <taxon>Basidiomycota</taxon>
        <taxon>Agaricomycotina</taxon>
        <taxon>Agaricomycetes</taxon>
        <taxon>Agaricomycetidae</taxon>
        <taxon>Agaricales</taxon>
        <taxon>Marasmiineae</taxon>
        <taxon>Mycenaceae</taxon>
        <taxon>Favolaschia</taxon>
    </lineage>
</organism>
<proteinExistence type="predicted"/>
<dbReference type="Proteomes" id="UP001362999">
    <property type="component" value="Unassembled WGS sequence"/>
</dbReference>
<evidence type="ECO:0000313" key="1">
    <source>
        <dbReference type="EMBL" id="KAK6977735.1"/>
    </source>
</evidence>
<accession>A0AAV9ZCJ6</accession>
<name>A0AAV9ZCJ6_9AGAR</name>
<dbReference type="AlphaFoldDB" id="A0AAV9ZCJ6"/>
<gene>
    <name evidence="1" type="ORF">R3P38DRAFT_2809995</name>
</gene>
<sequence length="249" mass="29041">MSTTCRSVTYSVLRRLVIHLYSFFIHMRCTPRVHAQGNELGLTWYKLLVAPGSLRDTETMPAQTMPLSTPPPVYFNLIRRNYVALALSTSFCRITQLPRYRNYATGIVPYSARRIIRVRDLRPKLCPFESKSQVRRPNLFHSNAETMLVFLVEWHRPVYFLKFKFNLFSSLVDVEGSFDIEYVLRLDQQDARCDRLGIDQGLFRFAVNRFPTNDFRLRPTFLCSGVAVSLLAHSSFQFILARCIRPQMK</sequence>
<protein>
    <submittedName>
        <fullName evidence="1">Uncharacterized protein</fullName>
    </submittedName>
</protein>
<dbReference type="EMBL" id="JAWWNJ010000166">
    <property type="protein sequence ID" value="KAK6977735.1"/>
    <property type="molecule type" value="Genomic_DNA"/>
</dbReference>
<keyword evidence="2" id="KW-1185">Reference proteome</keyword>
<evidence type="ECO:0000313" key="2">
    <source>
        <dbReference type="Proteomes" id="UP001362999"/>
    </source>
</evidence>